<organism evidence="4 5">
    <name type="scientific">Nitzschia inconspicua</name>
    <dbReference type="NCBI Taxonomy" id="303405"/>
    <lineage>
        <taxon>Eukaryota</taxon>
        <taxon>Sar</taxon>
        <taxon>Stramenopiles</taxon>
        <taxon>Ochrophyta</taxon>
        <taxon>Bacillariophyta</taxon>
        <taxon>Bacillariophyceae</taxon>
        <taxon>Bacillariophycidae</taxon>
        <taxon>Bacillariales</taxon>
        <taxon>Bacillariaceae</taxon>
        <taxon>Nitzschia</taxon>
    </lineage>
</organism>
<proteinExistence type="predicted"/>
<evidence type="ECO:0000259" key="3">
    <source>
        <dbReference type="Pfam" id="PF00011"/>
    </source>
</evidence>
<protein>
    <submittedName>
        <fullName evidence="4">Hsp20/alpha crystallin family protein</fullName>
    </submittedName>
</protein>
<dbReference type="Pfam" id="PF00011">
    <property type="entry name" value="HSP20"/>
    <property type="match status" value="1"/>
</dbReference>
<reference evidence="4" key="2">
    <citation type="submission" date="2021-04" db="EMBL/GenBank/DDBJ databases">
        <authorList>
            <person name="Podell S."/>
        </authorList>
    </citation>
    <scope>NUCLEOTIDE SEQUENCE</scope>
    <source>
        <strain evidence="4">Hildebrandi</strain>
    </source>
</reference>
<comment type="caution">
    <text evidence="4">The sequence shown here is derived from an EMBL/GenBank/DDBJ whole genome shotgun (WGS) entry which is preliminary data.</text>
</comment>
<evidence type="ECO:0000313" key="4">
    <source>
        <dbReference type="EMBL" id="KAG7349713.1"/>
    </source>
</evidence>
<keyword evidence="5" id="KW-1185">Reference proteome</keyword>
<accession>A0A9K3KV97</accession>
<dbReference type="InterPro" id="IPR002068">
    <property type="entry name" value="A-crystallin/Hsp20_dom"/>
</dbReference>
<dbReference type="Proteomes" id="UP000693970">
    <property type="component" value="Unassembled WGS sequence"/>
</dbReference>
<feature type="region of interest" description="Disordered" evidence="2">
    <location>
        <begin position="1"/>
        <end position="34"/>
    </location>
</feature>
<dbReference type="EMBL" id="JAGRRH010000019">
    <property type="protein sequence ID" value="KAG7349713.1"/>
    <property type="molecule type" value="Genomic_DNA"/>
</dbReference>
<evidence type="ECO:0000313" key="5">
    <source>
        <dbReference type="Proteomes" id="UP000693970"/>
    </source>
</evidence>
<evidence type="ECO:0000256" key="1">
    <source>
        <dbReference type="SAM" id="Coils"/>
    </source>
</evidence>
<reference evidence="4" key="1">
    <citation type="journal article" date="2021" name="Sci. Rep.">
        <title>Diploid genomic architecture of Nitzschia inconspicua, an elite biomass production diatom.</title>
        <authorList>
            <person name="Oliver A."/>
            <person name="Podell S."/>
            <person name="Pinowska A."/>
            <person name="Traller J.C."/>
            <person name="Smith S.R."/>
            <person name="McClure R."/>
            <person name="Beliaev A."/>
            <person name="Bohutskyi P."/>
            <person name="Hill E.A."/>
            <person name="Rabines A."/>
            <person name="Zheng H."/>
            <person name="Allen L.Z."/>
            <person name="Kuo A."/>
            <person name="Grigoriev I.V."/>
            <person name="Allen A.E."/>
            <person name="Hazlebeck D."/>
            <person name="Allen E.E."/>
        </authorList>
    </citation>
    <scope>NUCLEOTIDE SEQUENCE</scope>
    <source>
        <strain evidence="4">Hildebrandi</strain>
    </source>
</reference>
<feature type="domain" description="SHSP" evidence="3">
    <location>
        <begin position="146"/>
        <end position="239"/>
    </location>
</feature>
<sequence length="246" mass="27188">MSTPQPSNDGSNNEGGGSRPTTTTSPSWFKSWFDNQSTDMRKEIREKLNNYEEERKRYEERMRQQSPFDGLFGNAAPFFSPFGMFGGSGAVDPKQQENDFQDFFQRFQEEMMSSAPSTSVSSTSTRKIFSSGSAVSIRESSLDGAQIDVQLPRGSSHAVSVDVVQEYPCVVQYSIDRSENGGTNKMRGQSQSNQVRLGEYIDCSKISASISKAQGLLTIKAPVQENTAASESKVRVIAVTENDHEN</sequence>
<evidence type="ECO:0000256" key="2">
    <source>
        <dbReference type="SAM" id="MobiDB-lite"/>
    </source>
</evidence>
<name>A0A9K3KV97_9STRA</name>
<keyword evidence="1" id="KW-0175">Coiled coil</keyword>
<dbReference type="AlphaFoldDB" id="A0A9K3KV97"/>
<feature type="coiled-coil region" evidence="1">
    <location>
        <begin position="34"/>
        <end position="64"/>
    </location>
</feature>
<gene>
    <name evidence="4" type="ORF">IV203_012310</name>
</gene>